<evidence type="ECO:0000259" key="3">
    <source>
        <dbReference type="PROSITE" id="PS51212"/>
    </source>
</evidence>
<dbReference type="OMA" id="VNGWDVP"/>
<feature type="domain" description="WSC" evidence="3">
    <location>
        <begin position="351"/>
        <end position="441"/>
    </location>
</feature>
<dbReference type="Pfam" id="PF01822">
    <property type="entry name" value="WSC"/>
    <property type="match status" value="1"/>
</dbReference>
<dbReference type="AlphaFoldDB" id="U4LA17"/>
<sequence>MKTSAVIFAAAALLNGADAFFRMPCAGPLILERSDPIVNAGAVSAHLHNVVGANAFNFTMTYKDAITATCSTCKAKADKSNYWIPDLFVKAKNGSFHNVNNGGATIYYLQRRDNPNEELIPFPEGFRMVAGNPMIRSLATGAQKNGASFACLGANKPETPMIPNYKCPSGLRAQMVMPSCWDGVNLDSPDHKSHVAYPSLIDNGKCPPTHPKRFITLFYEFLYDIASWDSEWNGDQHPFVLANGDPTGYSFHADFINGWDTPTLKRAINECNAESGVIEECKVLDLFSDKEINDCIVPPSVKEQTTGWLDRLPGCNAIQPGPGNAVQGVNCGATTIIGPKTTYSTDVSAKGWKYVGCASDDLGARTLPVRYAKKDMTVPMCIDYCVSQGYTYAGLEYTEECYCGNSIDQSRLGAQKCTMPCGGDSSQYCGGSQKLSIYQKNGAAAIKPNVPATKPSAKGPGATAAPASGRPSSRRMRQRI</sequence>
<reference evidence="4 5" key="1">
    <citation type="journal article" date="2013" name="PLoS Genet.">
        <title>The genome and development-dependent transcriptomes of Pyronema confluens: a window into fungal evolution.</title>
        <authorList>
            <person name="Traeger S."/>
            <person name="Altegoer F."/>
            <person name="Freitag M."/>
            <person name="Gabaldon T."/>
            <person name="Kempken F."/>
            <person name="Kumar A."/>
            <person name="Marcet-Houben M."/>
            <person name="Poggeler S."/>
            <person name="Stajich J.E."/>
            <person name="Nowrousian M."/>
        </authorList>
    </citation>
    <scope>NUCLEOTIDE SEQUENCE [LARGE SCALE GENOMIC DNA]</scope>
    <source>
        <strain evidence="5">CBS 100304</strain>
        <tissue evidence="4">Vegetative mycelium</tissue>
    </source>
</reference>
<dbReference type="InterPro" id="IPR018535">
    <property type="entry name" value="DUF1996"/>
</dbReference>
<feature type="signal peptide" evidence="2">
    <location>
        <begin position="1"/>
        <end position="19"/>
    </location>
</feature>
<dbReference type="Proteomes" id="UP000018144">
    <property type="component" value="Unassembled WGS sequence"/>
</dbReference>
<accession>U4LA17</accession>
<dbReference type="InterPro" id="IPR002889">
    <property type="entry name" value="WSC_carb-bd"/>
</dbReference>
<dbReference type="PANTHER" id="PTHR43662:SF3">
    <property type="entry name" value="DOMAIN PROTEIN, PUTATIVE (AFU_ORTHOLOGUE AFUA_6G11970)-RELATED"/>
    <property type="match status" value="1"/>
</dbReference>
<keyword evidence="2" id="KW-0732">Signal</keyword>
<dbReference type="PANTHER" id="PTHR43662">
    <property type="match status" value="1"/>
</dbReference>
<dbReference type="Pfam" id="PF09362">
    <property type="entry name" value="DUF1996"/>
    <property type="match status" value="1"/>
</dbReference>
<evidence type="ECO:0000256" key="1">
    <source>
        <dbReference type="SAM" id="MobiDB-lite"/>
    </source>
</evidence>
<feature type="region of interest" description="Disordered" evidence="1">
    <location>
        <begin position="448"/>
        <end position="480"/>
    </location>
</feature>
<dbReference type="EMBL" id="HF935967">
    <property type="protein sequence ID" value="CCX14379.1"/>
    <property type="molecule type" value="Genomic_DNA"/>
</dbReference>
<evidence type="ECO:0000256" key="2">
    <source>
        <dbReference type="SAM" id="SignalP"/>
    </source>
</evidence>
<gene>
    <name evidence="4" type="ORF">PCON_13972</name>
</gene>
<proteinExistence type="predicted"/>
<evidence type="ECO:0000313" key="5">
    <source>
        <dbReference type="Proteomes" id="UP000018144"/>
    </source>
</evidence>
<organism evidence="4 5">
    <name type="scientific">Pyronema omphalodes (strain CBS 100304)</name>
    <name type="common">Pyronema confluens</name>
    <dbReference type="NCBI Taxonomy" id="1076935"/>
    <lineage>
        <taxon>Eukaryota</taxon>
        <taxon>Fungi</taxon>
        <taxon>Dikarya</taxon>
        <taxon>Ascomycota</taxon>
        <taxon>Pezizomycotina</taxon>
        <taxon>Pezizomycetes</taxon>
        <taxon>Pezizales</taxon>
        <taxon>Pyronemataceae</taxon>
        <taxon>Pyronema</taxon>
    </lineage>
</organism>
<name>U4LA17_PYROM</name>
<keyword evidence="5" id="KW-1185">Reference proteome</keyword>
<dbReference type="STRING" id="1076935.U4LA17"/>
<evidence type="ECO:0000313" key="4">
    <source>
        <dbReference type="EMBL" id="CCX14379.1"/>
    </source>
</evidence>
<dbReference type="PROSITE" id="PS51212">
    <property type="entry name" value="WSC"/>
    <property type="match status" value="1"/>
</dbReference>
<dbReference type="eggNOG" id="KOG4157">
    <property type="taxonomic scope" value="Eukaryota"/>
</dbReference>
<protein>
    <submittedName>
        <fullName evidence="4">Similar to WSC domain-containing protein 2 acc. no. A2BGL3</fullName>
    </submittedName>
</protein>
<feature type="chain" id="PRO_5004651804" evidence="2">
    <location>
        <begin position="20"/>
        <end position="480"/>
    </location>
</feature>
<dbReference type="SMART" id="SM00321">
    <property type="entry name" value="WSC"/>
    <property type="match status" value="1"/>
</dbReference>
<dbReference type="OrthoDB" id="74764at2759"/>